<feature type="region of interest" description="Disordered" evidence="1">
    <location>
        <begin position="37"/>
        <end position="76"/>
    </location>
</feature>
<dbReference type="Proteomes" id="UP000267027">
    <property type="component" value="Unassembled WGS sequence"/>
</dbReference>
<name>A0A0R3PKT3_ANGCS</name>
<sequence>MCCLVGFDDESGHQLTALEFAHHPCGSVGAAKRRASVGRIVGRDDGPKPVPRQQRSIAYSDVSGESSGAVGAEPVF</sequence>
<dbReference type="EMBL" id="UYYA01003859">
    <property type="protein sequence ID" value="VDM56838.1"/>
    <property type="molecule type" value="Genomic_DNA"/>
</dbReference>
<evidence type="ECO:0000313" key="4">
    <source>
        <dbReference type="WBParaSite" id="ACOC_0000525201-mRNA-1"/>
    </source>
</evidence>
<reference evidence="2 3" key="2">
    <citation type="submission" date="2018-11" db="EMBL/GenBank/DDBJ databases">
        <authorList>
            <consortium name="Pathogen Informatics"/>
        </authorList>
    </citation>
    <scope>NUCLEOTIDE SEQUENCE [LARGE SCALE GENOMIC DNA]</scope>
    <source>
        <strain evidence="2 3">Costa Rica</strain>
    </source>
</reference>
<protein>
    <submittedName>
        <fullName evidence="4">Transposase</fullName>
    </submittedName>
</protein>
<gene>
    <name evidence="2" type="ORF">ACOC_LOCUS5253</name>
</gene>
<proteinExistence type="predicted"/>
<reference evidence="4" key="1">
    <citation type="submission" date="2017-02" db="UniProtKB">
        <authorList>
            <consortium name="WormBaseParasite"/>
        </authorList>
    </citation>
    <scope>IDENTIFICATION</scope>
</reference>
<evidence type="ECO:0000313" key="2">
    <source>
        <dbReference type="EMBL" id="VDM56838.1"/>
    </source>
</evidence>
<dbReference type="AlphaFoldDB" id="A0A0R3PKT3"/>
<keyword evidence="3" id="KW-1185">Reference proteome</keyword>
<dbReference type="WBParaSite" id="ACOC_0000525201-mRNA-1">
    <property type="protein sequence ID" value="ACOC_0000525201-mRNA-1"/>
    <property type="gene ID" value="ACOC_0000525201"/>
</dbReference>
<evidence type="ECO:0000256" key="1">
    <source>
        <dbReference type="SAM" id="MobiDB-lite"/>
    </source>
</evidence>
<evidence type="ECO:0000313" key="3">
    <source>
        <dbReference type="Proteomes" id="UP000267027"/>
    </source>
</evidence>
<organism evidence="4">
    <name type="scientific">Angiostrongylus costaricensis</name>
    <name type="common">Nematode worm</name>
    <dbReference type="NCBI Taxonomy" id="334426"/>
    <lineage>
        <taxon>Eukaryota</taxon>
        <taxon>Metazoa</taxon>
        <taxon>Ecdysozoa</taxon>
        <taxon>Nematoda</taxon>
        <taxon>Chromadorea</taxon>
        <taxon>Rhabditida</taxon>
        <taxon>Rhabditina</taxon>
        <taxon>Rhabditomorpha</taxon>
        <taxon>Strongyloidea</taxon>
        <taxon>Metastrongylidae</taxon>
        <taxon>Angiostrongylus</taxon>
    </lineage>
</organism>
<accession>A0A0R3PKT3</accession>